<evidence type="ECO:0000256" key="2">
    <source>
        <dbReference type="SAM" id="SignalP"/>
    </source>
</evidence>
<gene>
    <name evidence="3" type="ORF">H7849_14005</name>
</gene>
<keyword evidence="4" id="KW-1185">Reference proteome</keyword>
<dbReference type="Proteomes" id="UP000515312">
    <property type="component" value="Chromosome"/>
</dbReference>
<proteinExistence type="predicted"/>
<feature type="region of interest" description="Disordered" evidence="1">
    <location>
        <begin position="23"/>
        <end position="102"/>
    </location>
</feature>
<reference evidence="3 4" key="1">
    <citation type="submission" date="2020-08" db="EMBL/GenBank/DDBJ databases">
        <title>Edaphobacter telluris sp. nov. and Acidobacterium dinghuensis sp. nov., two acidobacteria isolated from forest soil.</title>
        <authorList>
            <person name="Fu J."/>
            <person name="Qiu L."/>
        </authorList>
    </citation>
    <scope>NUCLEOTIDE SEQUENCE [LARGE SCALE GENOMIC DNA]</scope>
    <source>
        <strain evidence="3">4Y35</strain>
    </source>
</reference>
<feature type="compositionally biased region" description="Pro residues" evidence="1">
    <location>
        <begin position="80"/>
        <end position="98"/>
    </location>
</feature>
<dbReference type="RefSeq" id="WP_186740077.1">
    <property type="nucleotide sequence ID" value="NZ_CP060394.1"/>
</dbReference>
<dbReference type="EMBL" id="CP060394">
    <property type="protein sequence ID" value="QNI30293.1"/>
    <property type="molecule type" value="Genomic_DNA"/>
</dbReference>
<keyword evidence="2" id="KW-0732">Signal</keyword>
<evidence type="ECO:0000313" key="3">
    <source>
        <dbReference type="EMBL" id="QNI30293.1"/>
    </source>
</evidence>
<dbReference type="AlphaFoldDB" id="A0A7G8BCM3"/>
<sequence>MSRQKLFLVTTLLSAGLLFAGCKKSSDQEQAAATQPAAAPASEPAANPPASSQPAAAPAAAPAASPSAPASAPAAAPAAAPAPAPAPPPPPPPPPPIVIPAGTTLSVTLTSGLSSKESSAGQGFNGTLANSVSVGGARAIPAGSPVSGTVTDAKSAGKFKGAASLGITLSSISVHGVSYPITTSVYSQQSTGKGKRTAGFIGGGAGAGALIGGLAGGGKGAAIGALAGAGAGTAGAALTGNNREITFAPETVVSFKLANSLTLPPHRASE</sequence>
<name>A0A7G8BCM3_9BACT</name>
<dbReference type="KEGG" id="adin:H7849_14005"/>
<evidence type="ECO:0000313" key="4">
    <source>
        <dbReference type="Proteomes" id="UP000515312"/>
    </source>
</evidence>
<organism evidence="3 4">
    <name type="scientific">Alloacidobacterium dinghuense</name>
    <dbReference type="NCBI Taxonomy" id="2763107"/>
    <lineage>
        <taxon>Bacteria</taxon>
        <taxon>Pseudomonadati</taxon>
        <taxon>Acidobacteriota</taxon>
        <taxon>Terriglobia</taxon>
        <taxon>Terriglobales</taxon>
        <taxon>Acidobacteriaceae</taxon>
        <taxon>Alloacidobacterium</taxon>
    </lineage>
</organism>
<feature type="compositionally biased region" description="Low complexity" evidence="1">
    <location>
        <begin position="31"/>
        <end position="79"/>
    </location>
</feature>
<accession>A0A7G8BCM3</accession>
<feature type="chain" id="PRO_5028846422" evidence="2">
    <location>
        <begin position="21"/>
        <end position="270"/>
    </location>
</feature>
<evidence type="ECO:0000256" key="1">
    <source>
        <dbReference type="SAM" id="MobiDB-lite"/>
    </source>
</evidence>
<dbReference type="PROSITE" id="PS51257">
    <property type="entry name" value="PROKAR_LIPOPROTEIN"/>
    <property type="match status" value="1"/>
</dbReference>
<feature type="signal peptide" evidence="2">
    <location>
        <begin position="1"/>
        <end position="20"/>
    </location>
</feature>
<protein>
    <submittedName>
        <fullName evidence="3">Uncharacterized protein</fullName>
    </submittedName>
</protein>